<dbReference type="PROSITE" id="PS51362">
    <property type="entry name" value="TGF_BETA_2"/>
    <property type="match status" value="1"/>
</dbReference>
<dbReference type="InterPro" id="IPR043401">
    <property type="entry name" value="GDNF_fam"/>
</dbReference>
<feature type="domain" description="TGF-beta family profile" evidence="10">
    <location>
        <begin position="149"/>
        <end position="263"/>
    </location>
</feature>
<dbReference type="PANTHER" id="PTHR12173:SF1">
    <property type="entry name" value="GLIAL CELL LINE-DERIVED NEUROTROPHIC FACTOR"/>
    <property type="match status" value="1"/>
</dbReference>
<dbReference type="GO" id="GO:0030116">
    <property type="term" value="F:glial cell-derived neurotrophic factor receptor binding"/>
    <property type="evidence" value="ECO:0007669"/>
    <property type="project" value="InterPro"/>
</dbReference>
<dbReference type="EMBL" id="SRLO01000053">
    <property type="protein sequence ID" value="TNN80633.1"/>
    <property type="molecule type" value="Genomic_DNA"/>
</dbReference>
<dbReference type="Proteomes" id="UP000314294">
    <property type="component" value="Unassembled WGS sequence"/>
</dbReference>
<dbReference type="GO" id="GO:0008083">
    <property type="term" value="F:growth factor activity"/>
    <property type="evidence" value="ECO:0007669"/>
    <property type="project" value="UniProtKB-KW"/>
</dbReference>
<dbReference type="GO" id="GO:0043524">
    <property type="term" value="P:negative regulation of neuron apoptotic process"/>
    <property type="evidence" value="ECO:0007669"/>
    <property type="project" value="TreeGrafter"/>
</dbReference>
<feature type="compositionally biased region" description="Low complexity" evidence="8">
    <location>
        <begin position="106"/>
        <end position="122"/>
    </location>
</feature>
<feature type="compositionally biased region" description="Basic residues" evidence="8">
    <location>
        <begin position="131"/>
        <end position="141"/>
    </location>
</feature>
<dbReference type="Pfam" id="PF00019">
    <property type="entry name" value="TGF_beta"/>
    <property type="match status" value="1"/>
</dbReference>
<dbReference type="GO" id="GO:0090190">
    <property type="term" value="P:positive regulation of branching involved in ureteric bud morphogenesis"/>
    <property type="evidence" value="ECO:0007669"/>
    <property type="project" value="TreeGrafter"/>
</dbReference>
<dbReference type="AlphaFoldDB" id="A0A4Z2ITW1"/>
<feature type="compositionally biased region" description="Gly residues" evidence="8">
    <location>
        <begin position="148"/>
        <end position="166"/>
    </location>
</feature>
<evidence type="ECO:0000256" key="1">
    <source>
        <dbReference type="ARBA" id="ARBA00004613"/>
    </source>
</evidence>
<evidence type="ECO:0000256" key="2">
    <source>
        <dbReference type="ARBA" id="ARBA00009832"/>
    </source>
</evidence>
<keyword evidence="3" id="KW-0964">Secreted</keyword>
<evidence type="ECO:0000256" key="4">
    <source>
        <dbReference type="ARBA" id="ARBA00022729"/>
    </source>
</evidence>
<feature type="chain" id="PRO_5021296976" evidence="9">
    <location>
        <begin position="20"/>
        <end position="406"/>
    </location>
</feature>
<dbReference type="GO" id="GO:0030971">
    <property type="term" value="F:receptor tyrosine kinase binding"/>
    <property type="evidence" value="ECO:0007669"/>
    <property type="project" value="InterPro"/>
</dbReference>
<dbReference type="PANTHER" id="PTHR12173">
    <property type="entry name" value="GDNF SUBFAMILY OF TGF-BETA FAMILY"/>
    <property type="match status" value="1"/>
</dbReference>
<reference evidence="11 12" key="1">
    <citation type="submission" date="2019-03" db="EMBL/GenBank/DDBJ databases">
        <title>First draft genome of Liparis tanakae, snailfish: a comprehensive survey of snailfish specific genes.</title>
        <authorList>
            <person name="Kim W."/>
            <person name="Song I."/>
            <person name="Jeong J.-H."/>
            <person name="Kim D."/>
            <person name="Kim S."/>
            <person name="Ryu S."/>
            <person name="Song J.Y."/>
            <person name="Lee S.K."/>
        </authorList>
    </citation>
    <scope>NUCLEOTIDE SEQUENCE [LARGE SCALE GENOMIC DNA]</scope>
    <source>
        <tissue evidence="11">Muscle</tissue>
    </source>
</reference>
<protein>
    <submittedName>
        <fullName evidence="11">Glial cell line-derived neurotrophic factor</fullName>
    </submittedName>
</protein>
<evidence type="ECO:0000256" key="9">
    <source>
        <dbReference type="SAM" id="SignalP"/>
    </source>
</evidence>
<dbReference type="InterPro" id="IPR001839">
    <property type="entry name" value="TGF-b_C"/>
</dbReference>
<evidence type="ECO:0000256" key="3">
    <source>
        <dbReference type="ARBA" id="ARBA00022525"/>
    </source>
</evidence>
<evidence type="ECO:0000256" key="6">
    <source>
        <dbReference type="ARBA" id="ARBA00023157"/>
    </source>
</evidence>
<feature type="compositionally biased region" description="Polar residues" evidence="8">
    <location>
        <begin position="26"/>
        <end position="35"/>
    </location>
</feature>
<gene>
    <name evidence="11" type="primary">gdnf_0</name>
    <name evidence="11" type="ORF">EYF80_009141</name>
</gene>
<dbReference type="GO" id="GO:0005615">
    <property type="term" value="C:extracellular space"/>
    <property type="evidence" value="ECO:0007669"/>
    <property type="project" value="TreeGrafter"/>
</dbReference>
<dbReference type="SUPFAM" id="SSF57501">
    <property type="entry name" value="Cystine-knot cytokines"/>
    <property type="match status" value="1"/>
</dbReference>
<evidence type="ECO:0000256" key="8">
    <source>
        <dbReference type="SAM" id="MobiDB-lite"/>
    </source>
</evidence>
<name>A0A4Z2ITW1_9TELE</name>
<dbReference type="OrthoDB" id="9950038at2759"/>
<feature type="region of interest" description="Disordered" evidence="8">
    <location>
        <begin position="104"/>
        <end position="166"/>
    </location>
</feature>
<evidence type="ECO:0000256" key="5">
    <source>
        <dbReference type="ARBA" id="ARBA00023030"/>
    </source>
</evidence>
<evidence type="ECO:0000256" key="7">
    <source>
        <dbReference type="RuleBase" id="RU000354"/>
    </source>
</evidence>
<dbReference type="Gene3D" id="2.10.90.10">
    <property type="entry name" value="Cystine-knot cytokines"/>
    <property type="match status" value="1"/>
</dbReference>
<evidence type="ECO:0000313" key="11">
    <source>
        <dbReference type="EMBL" id="TNN80633.1"/>
    </source>
</evidence>
<keyword evidence="6" id="KW-1015">Disulfide bond</keyword>
<evidence type="ECO:0000313" key="12">
    <source>
        <dbReference type="Proteomes" id="UP000314294"/>
    </source>
</evidence>
<feature type="signal peptide" evidence="9">
    <location>
        <begin position="1"/>
        <end position="19"/>
    </location>
</feature>
<sequence length="406" mass="45115">MKLWDSLTTCLILLSAVHASRLLRSRPQSTSTESNGRAPEIPLELPPVQIRLSVTSPGIGRAEAGAADWEETLAGGEQHTMEEPSPNEFEDVVDFLKVTIRRMRRSSSSTVSSSTSSTTSSSPPKEELRSRTRHRRGRKKGASQSRGGLRGRARGGGAGRKAKGGGQGCVLKQIHLNVTDLGLGYRSSEEMIFRYCSGPCRKSETNYDKILYNLVHNKRLPPKDTPPETCCRPTAFDDDLSFLDDNLVYHTVRKHSARNFPAPSWTAGLIWMCGHNAVRLKLHFKDYDHGLKREGRRRGSSAAVITEEGSPEKHILNQSLMGALQSFPQLQDSSFILFHILRADTLDSAVQIVEARLLDKNGLFQRLPEAVDGLLEFTLLSVDPLHIGWSELLLLQEELQLVLLVF</sequence>
<organism evidence="11 12">
    <name type="scientific">Liparis tanakae</name>
    <name type="common">Tanaka's snailfish</name>
    <dbReference type="NCBI Taxonomy" id="230148"/>
    <lineage>
        <taxon>Eukaryota</taxon>
        <taxon>Metazoa</taxon>
        <taxon>Chordata</taxon>
        <taxon>Craniata</taxon>
        <taxon>Vertebrata</taxon>
        <taxon>Euteleostomi</taxon>
        <taxon>Actinopterygii</taxon>
        <taxon>Neopterygii</taxon>
        <taxon>Teleostei</taxon>
        <taxon>Neoteleostei</taxon>
        <taxon>Acanthomorphata</taxon>
        <taxon>Eupercaria</taxon>
        <taxon>Perciformes</taxon>
        <taxon>Cottioidei</taxon>
        <taxon>Cottales</taxon>
        <taxon>Liparidae</taxon>
        <taxon>Liparis</taxon>
    </lineage>
</organism>
<comment type="similarity">
    <text evidence="2">Belongs to the TGF-beta family. GDNF subfamily.</text>
</comment>
<proteinExistence type="inferred from homology"/>
<comment type="caution">
    <text evidence="11">The sequence shown here is derived from an EMBL/GenBank/DDBJ whole genome shotgun (WGS) entry which is preliminary data.</text>
</comment>
<comment type="subcellular location">
    <subcellularLocation>
        <location evidence="1">Secreted</location>
    </subcellularLocation>
</comment>
<keyword evidence="5 7" id="KW-0339">Growth factor</keyword>
<keyword evidence="12" id="KW-1185">Reference proteome</keyword>
<keyword evidence="4 9" id="KW-0732">Signal</keyword>
<dbReference type="GO" id="GO:0007422">
    <property type="term" value="P:peripheral nervous system development"/>
    <property type="evidence" value="ECO:0007669"/>
    <property type="project" value="TreeGrafter"/>
</dbReference>
<feature type="region of interest" description="Disordered" evidence="8">
    <location>
        <begin position="25"/>
        <end position="44"/>
    </location>
</feature>
<dbReference type="InterPro" id="IPR029034">
    <property type="entry name" value="Cystine-knot_cytokine"/>
</dbReference>
<accession>A0A4Z2ITW1</accession>
<evidence type="ECO:0000259" key="10">
    <source>
        <dbReference type="PROSITE" id="PS51362"/>
    </source>
</evidence>